<feature type="DNA-binding region" description="H-T-H motif" evidence="4">
    <location>
        <begin position="49"/>
        <end position="68"/>
    </location>
</feature>
<dbReference type="Pfam" id="PF00440">
    <property type="entry name" value="TetR_N"/>
    <property type="match status" value="1"/>
</dbReference>
<dbReference type="Pfam" id="PF17932">
    <property type="entry name" value="TetR_C_24"/>
    <property type="match status" value="1"/>
</dbReference>
<evidence type="ECO:0000313" key="7">
    <source>
        <dbReference type="EMBL" id="GAA1518848.1"/>
    </source>
</evidence>
<evidence type="ECO:0000313" key="8">
    <source>
        <dbReference type="Proteomes" id="UP001500842"/>
    </source>
</evidence>
<dbReference type="PANTHER" id="PTHR30055">
    <property type="entry name" value="HTH-TYPE TRANSCRIPTIONAL REGULATOR RUTR"/>
    <property type="match status" value="1"/>
</dbReference>
<dbReference type="InterPro" id="IPR009057">
    <property type="entry name" value="Homeodomain-like_sf"/>
</dbReference>
<dbReference type="PRINTS" id="PR00455">
    <property type="entry name" value="HTHTETR"/>
</dbReference>
<dbReference type="InterPro" id="IPR041490">
    <property type="entry name" value="KstR2_TetR_C"/>
</dbReference>
<keyword evidence="1" id="KW-0805">Transcription regulation</keyword>
<keyword evidence="3" id="KW-0804">Transcription</keyword>
<dbReference type="RefSeq" id="WP_181410957.1">
    <property type="nucleotide sequence ID" value="NZ_BAAAOR010000017.1"/>
</dbReference>
<feature type="region of interest" description="Disordered" evidence="5">
    <location>
        <begin position="1"/>
        <end position="20"/>
    </location>
</feature>
<evidence type="ECO:0000256" key="1">
    <source>
        <dbReference type="ARBA" id="ARBA00023015"/>
    </source>
</evidence>
<gene>
    <name evidence="7" type="ORF">GCM10009788_23570</name>
</gene>
<evidence type="ECO:0000256" key="2">
    <source>
        <dbReference type="ARBA" id="ARBA00023125"/>
    </source>
</evidence>
<dbReference type="Proteomes" id="UP001500842">
    <property type="component" value="Unassembled WGS sequence"/>
</dbReference>
<dbReference type="PROSITE" id="PS50977">
    <property type="entry name" value="HTH_TETR_2"/>
    <property type="match status" value="1"/>
</dbReference>
<dbReference type="PANTHER" id="PTHR30055:SF234">
    <property type="entry name" value="HTH-TYPE TRANSCRIPTIONAL REGULATOR BETI"/>
    <property type="match status" value="1"/>
</dbReference>
<evidence type="ECO:0000256" key="4">
    <source>
        <dbReference type="PROSITE-ProRule" id="PRU00335"/>
    </source>
</evidence>
<proteinExistence type="predicted"/>
<reference evidence="7 8" key="1">
    <citation type="journal article" date="2019" name="Int. J. Syst. Evol. Microbiol.">
        <title>The Global Catalogue of Microorganisms (GCM) 10K type strain sequencing project: providing services to taxonomists for standard genome sequencing and annotation.</title>
        <authorList>
            <consortium name="The Broad Institute Genomics Platform"/>
            <consortium name="The Broad Institute Genome Sequencing Center for Infectious Disease"/>
            <person name="Wu L."/>
            <person name="Ma J."/>
        </authorList>
    </citation>
    <scope>NUCLEOTIDE SEQUENCE [LARGE SCALE GENOMIC DNA]</scope>
    <source>
        <strain evidence="7 8">JCM 14942</strain>
    </source>
</reference>
<feature type="domain" description="HTH tetR-type" evidence="6">
    <location>
        <begin position="26"/>
        <end position="86"/>
    </location>
</feature>
<accession>A0ABN2AGJ8</accession>
<evidence type="ECO:0000256" key="5">
    <source>
        <dbReference type="SAM" id="MobiDB-lite"/>
    </source>
</evidence>
<dbReference type="InterPro" id="IPR050109">
    <property type="entry name" value="HTH-type_TetR-like_transc_reg"/>
</dbReference>
<protein>
    <submittedName>
        <fullName evidence="7">TetR/AcrR family transcriptional regulator</fullName>
    </submittedName>
</protein>
<keyword evidence="2 4" id="KW-0238">DNA-binding</keyword>
<evidence type="ECO:0000256" key="3">
    <source>
        <dbReference type="ARBA" id="ARBA00023163"/>
    </source>
</evidence>
<keyword evidence="8" id="KW-1185">Reference proteome</keyword>
<comment type="caution">
    <text evidence="7">The sequence shown here is derived from an EMBL/GenBank/DDBJ whole genome shotgun (WGS) entry which is preliminary data.</text>
</comment>
<dbReference type="Gene3D" id="1.10.357.10">
    <property type="entry name" value="Tetracycline Repressor, domain 2"/>
    <property type="match status" value="1"/>
</dbReference>
<dbReference type="EMBL" id="BAAAOR010000017">
    <property type="protein sequence ID" value="GAA1518848.1"/>
    <property type="molecule type" value="Genomic_DNA"/>
</dbReference>
<dbReference type="InterPro" id="IPR001647">
    <property type="entry name" value="HTH_TetR"/>
</dbReference>
<dbReference type="SUPFAM" id="SSF46689">
    <property type="entry name" value="Homeodomain-like"/>
    <property type="match status" value="1"/>
</dbReference>
<organism evidence="7 8">
    <name type="scientific">Nocardioides humi</name>
    <dbReference type="NCBI Taxonomy" id="449461"/>
    <lineage>
        <taxon>Bacteria</taxon>
        <taxon>Bacillati</taxon>
        <taxon>Actinomycetota</taxon>
        <taxon>Actinomycetes</taxon>
        <taxon>Propionibacteriales</taxon>
        <taxon>Nocardioidaceae</taxon>
        <taxon>Nocardioides</taxon>
    </lineage>
</organism>
<name>A0ABN2AGJ8_9ACTN</name>
<evidence type="ECO:0000259" key="6">
    <source>
        <dbReference type="PROSITE" id="PS50977"/>
    </source>
</evidence>
<sequence length="212" mass="23863">MGDPLKQADQGDTSPGQSAWVRKKRERKLDQILRASAELFSEHGYDGTNFDDVAAKVGLRGASLYHYVSSKDDLFLKCVEVPSLAIVERLREISANYTEPHEALSALFQEQALLQLRDYPEFAAVFFQIQHPNPTIRAKVRALRETHFEVFKERVQAISDANSDHLVLRLQLCIGALAHMNEWHRTEGSLALEEFARVVSASLTHAMFGGLD</sequence>
<dbReference type="Gene3D" id="1.10.10.60">
    <property type="entry name" value="Homeodomain-like"/>
    <property type="match status" value="1"/>
</dbReference>